<evidence type="ECO:0000259" key="1">
    <source>
        <dbReference type="Pfam" id="PF00005"/>
    </source>
</evidence>
<dbReference type="Gene3D" id="3.40.50.300">
    <property type="entry name" value="P-loop containing nucleotide triphosphate hydrolases"/>
    <property type="match status" value="1"/>
</dbReference>
<dbReference type="Pfam" id="PF00005">
    <property type="entry name" value="ABC_tran"/>
    <property type="match status" value="1"/>
</dbReference>
<sequence length="195" mass="21762">MGYKPQYLKAPQGTNVRERAAGLGTDPGFDLSLFERDLVPGLHLEEVLDVDLSALSGGELQRSAVALTLARRASVYLLDEPSAYLDADERMSMARLIRRQVERQAVTALVVDHDVYFLDLACDRLMVFHHPAEAPKEGAGRGPFPMRTGMNALLREIGITFRRDADTLRPRINQEGSVLDREQRASGEYYYEPAA</sequence>
<evidence type="ECO:0000313" key="2">
    <source>
        <dbReference type="EMBL" id="EQD32197.1"/>
    </source>
</evidence>
<name>T0YJT6_9ZZZZ</name>
<dbReference type="EMBL" id="AUZX01014454">
    <property type="protein sequence ID" value="EQD32197.1"/>
    <property type="molecule type" value="Genomic_DNA"/>
</dbReference>
<dbReference type="GO" id="GO:0005524">
    <property type="term" value="F:ATP binding"/>
    <property type="evidence" value="ECO:0007669"/>
    <property type="project" value="UniProtKB-KW"/>
</dbReference>
<protein>
    <submittedName>
        <fullName evidence="2">ABC transporter, ATP-binding protein</fullName>
    </submittedName>
</protein>
<dbReference type="InterPro" id="IPR003439">
    <property type="entry name" value="ABC_transporter-like_ATP-bd"/>
</dbReference>
<gene>
    <name evidence="2" type="ORF">B1A_19581</name>
</gene>
<dbReference type="PANTHER" id="PTHR19248">
    <property type="entry name" value="ATP-BINDING TRANSPORT PROTEIN-RELATED"/>
    <property type="match status" value="1"/>
</dbReference>
<keyword evidence="2" id="KW-0067">ATP-binding</keyword>
<organism evidence="2">
    <name type="scientific">mine drainage metagenome</name>
    <dbReference type="NCBI Taxonomy" id="410659"/>
    <lineage>
        <taxon>unclassified sequences</taxon>
        <taxon>metagenomes</taxon>
        <taxon>ecological metagenomes</taxon>
    </lineage>
</organism>
<reference evidence="2" key="1">
    <citation type="submission" date="2013-08" db="EMBL/GenBank/DDBJ databases">
        <authorList>
            <person name="Mendez C."/>
            <person name="Richter M."/>
            <person name="Ferrer M."/>
            <person name="Sanchez J."/>
        </authorList>
    </citation>
    <scope>NUCLEOTIDE SEQUENCE</scope>
</reference>
<dbReference type="SUPFAM" id="SSF52540">
    <property type="entry name" value="P-loop containing nucleoside triphosphate hydrolases"/>
    <property type="match status" value="1"/>
</dbReference>
<accession>T0YJT6</accession>
<dbReference type="InterPro" id="IPR027417">
    <property type="entry name" value="P-loop_NTPase"/>
</dbReference>
<reference evidence="2" key="2">
    <citation type="journal article" date="2014" name="ISME J.">
        <title>Microbial stratification in low pH oxic and suboxic macroscopic growths along an acid mine drainage.</title>
        <authorList>
            <person name="Mendez-Garcia C."/>
            <person name="Mesa V."/>
            <person name="Sprenger R.R."/>
            <person name="Richter M."/>
            <person name="Diez M.S."/>
            <person name="Solano J."/>
            <person name="Bargiela R."/>
            <person name="Golyshina O.V."/>
            <person name="Manteca A."/>
            <person name="Ramos J.L."/>
            <person name="Gallego J.R."/>
            <person name="Llorente I."/>
            <person name="Martins Dos Santos V.A."/>
            <person name="Jensen O.N."/>
            <person name="Pelaez A.I."/>
            <person name="Sanchez J."/>
            <person name="Ferrer M."/>
        </authorList>
    </citation>
    <scope>NUCLEOTIDE SEQUENCE</scope>
</reference>
<dbReference type="GO" id="GO:0016887">
    <property type="term" value="F:ATP hydrolysis activity"/>
    <property type="evidence" value="ECO:0007669"/>
    <property type="project" value="InterPro"/>
</dbReference>
<dbReference type="InterPro" id="IPR013283">
    <property type="entry name" value="RLI1"/>
</dbReference>
<dbReference type="AlphaFoldDB" id="T0YJT6"/>
<proteinExistence type="predicted"/>
<comment type="caution">
    <text evidence="2">The sequence shown here is derived from an EMBL/GenBank/DDBJ whole genome shotgun (WGS) entry which is preliminary data.</text>
</comment>
<keyword evidence="2" id="KW-0547">Nucleotide-binding</keyword>
<feature type="domain" description="ABC transporter" evidence="1">
    <location>
        <begin position="45"/>
        <end position="82"/>
    </location>
</feature>